<gene>
    <name evidence="1" type="ORF">JJB74_06165</name>
</gene>
<reference evidence="1" key="1">
    <citation type="submission" date="2021-01" db="EMBL/GenBank/DDBJ databases">
        <title>Genome sequence of strain Noviherbaspirillum sp. DKR-6.</title>
        <authorList>
            <person name="Chaudhary D.K."/>
        </authorList>
    </citation>
    <scope>NUCLEOTIDE SEQUENCE</scope>
    <source>
        <strain evidence="1">DKR-6</strain>
    </source>
</reference>
<accession>A0A934SPF6</accession>
<proteinExistence type="predicted"/>
<keyword evidence="2" id="KW-1185">Reference proteome</keyword>
<dbReference type="AlphaFoldDB" id="A0A934SPF6"/>
<dbReference type="RefSeq" id="WP_200590958.1">
    <property type="nucleotide sequence ID" value="NZ_JAEPBG010000002.1"/>
</dbReference>
<organism evidence="1 2">
    <name type="scientific">Noviherbaspirillum pedocola</name>
    <dbReference type="NCBI Taxonomy" id="2801341"/>
    <lineage>
        <taxon>Bacteria</taxon>
        <taxon>Pseudomonadati</taxon>
        <taxon>Pseudomonadota</taxon>
        <taxon>Betaproteobacteria</taxon>
        <taxon>Burkholderiales</taxon>
        <taxon>Oxalobacteraceae</taxon>
        <taxon>Noviherbaspirillum</taxon>
    </lineage>
</organism>
<dbReference type="EMBL" id="JAEPBG010000002">
    <property type="protein sequence ID" value="MBK4734190.1"/>
    <property type="molecule type" value="Genomic_DNA"/>
</dbReference>
<sequence length="74" mass="8703">MMSTKQNEEAWDFPAASPTRPDWHTARFVRQGIRMQQTHGTGYAAAFLKNRRIDIDIALRVLLQPSRRRNYDSR</sequence>
<evidence type="ECO:0000313" key="1">
    <source>
        <dbReference type="EMBL" id="MBK4734190.1"/>
    </source>
</evidence>
<evidence type="ECO:0000313" key="2">
    <source>
        <dbReference type="Proteomes" id="UP000622890"/>
    </source>
</evidence>
<dbReference type="Proteomes" id="UP000622890">
    <property type="component" value="Unassembled WGS sequence"/>
</dbReference>
<comment type="caution">
    <text evidence="1">The sequence shown here is derived from an EMBL/GenBank/DDBJ whole genome shotgun (WGS) entry which is preliminary data.</text>
</comment>
<protein>
    <submittedName>
        <fullName evidence="1">Uncharacterized protein</fullName>
    </submittedName>
</protein>
<name>A0A934SPF6_9BURK</name>